<dbReference type="EMBL" id="JAWNGG020000083">
    <property type="protein sequence ID" value="KAK9303084.1"/>
    <property type="molecule type" value="Genomic_DNA"/>
</dbReference>
<name>A0AAW0ZZI6_9HYME</name>
<keyword evidence="1" id="KW-1133">Transmembrane helix</keyword>
<evidence type="ECO:0000313" key="3">
    <source>
        <dbReference type="Proteomes" id="UP001432146"/>
    </source>
</evidence>
<dbReference type="Proteomes" id="UP001432146">
    <property type="component" value="Unassembled WGS sequence"/>
</dbReference>
<keyword evidence="1" id="KW-0812">Transmembrane</keyword>
<reference evidence="2 3" key="1">
    <citation type="submission" date="2024-05" db="EMBL/GenBank/DDBJ databases">
        <title>The nuclear and mitochondrial genome assemblies of Tetragonisca angustula (Apidae: Meliponini), a tiny yet remarkable pollinator in the Neotropics.</title>
        <authorList>
            <person name="Ferrari R."/>
            <person name="Ricardo P.C."/>
            <person name="Dias F.C."/>
            <person name="Araujo N.S."/>
            <person name="Soares D.O."/>
            <person name="Zhou Q.-S."/>
            <person name="Zhu C.-D."/>
            <person name="Coutinho L."/>
            <person name="Airas M.C."/>
            <person name="Batista T.M."/>
        </authorList>
    </citation>
    <scope>NUCLEOTIDE SEQUENCE [LARGE SCALE GENOMIC DNA]</scope>
    <source>
        <strain evidence="2">ASF017062</strain>
        <tissue evidence="2">Abdomen</tissue>
    </source>
</reference>
<accession>A0AAW0ZZI6</accession>
<keyword evidence="1" id="KW-0472">Membrane</keyword>
<feature type="transmembrane region" description="Helical" evidence="1">
    <location>
        <begin position="6"/>
        <end position="24"/>
    </location>
</feature>
<evidence type="ECO:0000256" key="1">
    <source>
        <dbReference type="SAM" id="Phobius"/>
    </source>
</evidence>
<comment type="caution">
    <text evidence="2">The sequence shown here is derived from an EMBL/GenBank/DDBJ whole genome shotgun (WGS) entry which is preliminary data.</text>
</comment>
<proteinExistence type="predicted"/>
<sequence>MNHKVLNIFMLKSIFIYLFLCVMFKVDHSISSNNIGWKIKQKNIINGPVYTYLKTDKDANIKWGVRHYIPRASRITQQ</sequence>
<keyword evidence="3" id="KW-1185">Reference proteome</keyword>
<dbReference type="AlphaFoldDB" id="A0AAW0ZZI6"/>
<evidence type="ECO:0000313" key="2">
    <source>
        <dbReference type="EMBL" id="KAK9303084.1"/>
    </source>
</evidence>
<gene>
    <name evidence="2" type="ORF">QLX08_005135</name>
</gene>
<organism evidence="2 3">
    <name type="scientific">Tetragonisca angustula</name>
    <dbReference type="NCBI Taxonomy" id="166442"/>
    <lineage>
        <taxon>Eukaryota</taxon>
        <taxon>Metazoa</taxon>
        <taxon>Ecdysozoa</taxon>
        <taxon>Arthropoda</taxon>
        <taxon>Hexapoda</taxon>
        <taxon>Insecta</taxon>
        <taxon>Pterygota</taxon>
        <taxon>Neoptera</taxon>
        <taxon>Endopterygota</taxon>
        <taxon>Hymenoptera</taxon>
        <taxon>Apocrita</taxon>
        <taxon>Aculeata</taxon>
        <taxon>Apoidea</taxon>
        <taxon>Anthophila</taxon>
        <taxon>Apidae</taxon>
        <taxon>Tetragonisca</taxon>
    </lineage>
</organism>
<protein>
    <submittedName>
        <fullName evidence="2">Uncharacterized protein</fullName>
    </submittedName>
</protein>